<organism evidence="6 7">
    <name type="scientific">Alteraurantiacibacter aquimixticola</name>
    <dbReference type="NCBI Taxonomy" id="2489173"/>
    <lineage>
        <taxon>Bacteria</taxon>
        <taxon>Pseudomonadati</taxon>
        <taxon>Pseudomonadota</taxon>
        <taxon>Alphaproteobacteria</taxon>
        <taxon>Sphingomonadales</taxon>
        <taxon>Erythrobacteraceae</taxon>
        <taxon>Alteraurantiacibacter</taxon>
    </lineage>
</organism>
<dbReference type="SUPFAM" id="SSF53720">
    <property type="entry name" value="ALDH-like"/>
    <property type="match status" value="1"/>
</dbReference>
<dbReference type="InterPro" id="IPR016161">
    <property type="entry name" value="Ald_DH/histidinol_DH"/>
</dbReference>
<dbReference type="PANTHER" id="PTHR42804">
    <property type="entry name" value="ALDEHYDE DEHYDROGENASE"/>
    <property type="match status" value="1"/>
</dbReference>
<gene>
    <name evidence="6" type="ORF">E5222_12225</name>
</gene>
<dbReference type="Proteomes" id="UP000309389">
    <property type="component" value="Unassembled WGS sequence"/>
</dbReference>
<dbReference type="PROSITE" id="PS00687">
    <property type="entry name" value="ALDEHYDE_DEHYDR_GLU"/>
    <property type="match status" value="1"/>
</dbReference>
<dbReference type="FunFam" id="3.40.309.10:FF:000009">
    <property type="entry name" value="Aldehyde dehydrogenase A"/>
    <property type="match status" value="1"/>
</dbReference>
<evidence type="ECO:0000256" key="1">
    <source>
        <dbReference type="ARBA" id="ARBA00009986"/>
    </source>
</evidence>
<feature type="domain" description="Aldehyde dehydrogenase" evidence="5">
    <location>
        <begin position="4"/>
        <end position="462"/>
    </location>
</feature>
<evidence type="ECO:0000256" key="2">
    <source>
        <dbReference type="ARBA" id="ARBA00023002"/>
    </source>
</evidence>
<dbReference type="InterPro" id="IPR015590">
    <property type="entry name" value="Aldehyde_DH_dom"/>
</dbReference>
<feature type="active site" evidence="3">
    <location>
        <position position="235"/>
    </location>
</feature>
<dbReference type="EMBL" id="SSHH01000003">
    <property type="protein sequence ID" value="TIX49596.1"/>
    <property type="molecule type" value="Genomic_DNA"/>
</dbReference>
<evidence type="ECO:0000259" key="5">
    <source>
        <dbReference type="Pfam" id="PF00171"/>
    </source>
</evidence>
<evidence type="ECO:0000313" key="6">
    <source>
        <dbReference type="EMBL" id="TIX49596.1"/>
    </source>
</evidence>
<dbReference type="Gene3D" id="3.40.309.10">
    <property type="entry name" value="Aldehyde Dehydrogenase, Chain A, domain 2"/>
    <property type="match status" value="1"/>
</dbReference>
<comment type="caution">
    <text evidence="6">The sequence shown here is derived from an EMBL/GenBank/DDBJ whole genome shotgun (WGS) entry which is preliminary data.</text>
</comment>
<evidence type="ECO:0000256" key="3">
    <source>
        <dbReference type="PROSITE-ProRule" id="PRU10007"/>
    </source>
</evidence>
<comment type="similarity">
    <text evidence="1 4">Belongs to the aldehyde dehydrogenase family.</text>
</comment>
<proteinExistence type="inferred from homology"/>
<dbReference type="Pfam" id="PF00171">
    <property type="entry name" value="Aldedh"/>
    <property type="match status" value="1"/>
</dbReference>
<dbReference type="OrthoDB" id="9761688at2"/>
<dbReference type="Gene3D" id="3.40.605.10">
    <property type="entry name" value="Aldehyde Dehydrogenase, Chain A, domain 1"/>
    <property type="match status" value="1"/>
</dbReference>
<dbReference type="InterPro" id="IPR016162">
    <property type="entry name" value="Ald_DH_N"/>
</dbReference>
<dbReference type="PANTHER" id="PTHR42804:SF1">
    <property type="entry name" value="ALDEHYDE DEHYDROGENASE-RELATED"/>
    <property type="match status" value="1"/>
</dbReference>
<name>A0A4T3EYB5_9SPHN</name>
<dbReference type="InterPro" id="IPR016163">
    <property type="entry name" value="Ald_DH_C"/>
</dbReference>
<protein>
    <submittedName>
        <fullName evidence="6">Aldehyde dehydrogenase family protein</fullName>
    </submittedName>
</protein>
<dbReference type="InterPro" id="IPR029510">
    <property type="entry name" value="Ald_DH_CS_GLU"/>
</dbReference>
<accession>A0A4T3EYB5</accession>
<dbReference type="RefSeq" id="WP_136694073.1">
    <property type="nucleotide sequence ID" value="NZ_SSHH01000003.1"/>
</dbReference>
<evidence type="ECO:0000313" key="7">
    <source>
        <dbReference type="Proteomes" id="UP000309389"/>
    </source>
</evidence>
<dbReference type="GO" id="GO:0016620">
    <property type="term" value="F:oxidoreductase activity, acting on the aldehyde or oxo group of donors, NAD or NADP as acceptor"/>
    <property type="evidence" value="ECO:0007669"/>
    <property type="project" value="InterPro"/>
</dbReference>
<sequence length="483" mass="51512">MASAAEMLEVRNPRTGEADHRIPVSSREEVAAKAAALRENQRAWEAMGVEGRCGVMARWLGAVKARAADIGEADAVDTGGCHTSYIQGFITMGNIGGWLEDAPKAFADLAWKGMSTSMPTVEVESQVVAYPITGVISPWNAPLMLALLDAIPALFAGSAVLLKPSEVTPRVIEALFETVREVPELAKVFDYVTGPSQVGQAVIEEVDTICFTGSVPTGRKVAVACAERLIPCNLELGGKDPCIVTENADLERAATAVLRGAVYATGQVCYSIERVYVHESVHDQFVALLAEKAGEVRFNAENPKAGHIGPFTFAPQAAIVTAHIADAVAQGATVVTGGEVENIGGGLYLRPTILTGVNHDMLIMQDETFGPCIPVMAYSDTEEAIRLANDTHFGLTASVIAGDAEEAKAIGRRINAGGIFLQDTFLTFAKLRTFGSDSFGWSGYGSPRIGPESLRRFLRRKSLLTQTGAVADIRNDHHLDEEA</sequence>
<dbReference type="AlphaFoldDB" id="A0A4T3EYB5"/>
<evidence type="ECO:0000256" key="4">
    <source>
        <dbReference type="RuleBase" id="RU003345"/>
    </source>
</evidence>
<dbReference type="CDD" id="cd07099">
    <property type="entry name" value="ALDH_DDALDH"/>
    <property type="match status" value="1"/>
</dbReference>
<keyword evidence="7" id="KW-1185">Reference proteome</keyword>
<keyword evidence="2 4" id="KW-0560">Oxidoreductase</keyword>
<reference evidence="6 7" key="1">
    <citation type="submission" date="2019-04" db="EMBL/GenBank/DDBJ databases">
        <title>Altererythrobacter aquimixticola sp. nov., isolated from sediment of junction between the ocean and a freshwater spring.</title>
        <authorList>
            <person name="Yoon J.-H."/>
        </authorList>
    </citation>
    <scope>NUCLEOTIDE SEQUENCE [LARGE SCALE GENOMIC DNA]</scope>
    <source>
        <strain evidence="6 7">SSKS-13</strain>
    </source>
</reference>